<keyword evidence="1" id="KW-1133">Transmembrane helix</keyword>
<accession>A0A6C0B5M2</accession>
<reference evidence="2" key="1">
    <citation type="journal article" date="2020" name="Nature">
        <title>Giant virus diversity and host interactions through global metagenomics.</title>
        <authorList>
            <person name="Schulz F."/>
            <person name="Roux S."/>
            <person name="Paez-Espino D."/>
            <person name="Jungbluth S."/>
            <person name="Walsh D.A."/>
            <person name="Denef V.J."/>
            <person name="McMahon K.D."/>
            <person name="Konstantinidis K.T."/>
            <person name="Eloe-Fadrosh E.A."/>
            <person name="Kyrpides N.C."/>
            <person name="Woyke T."/>
        </authorList>
    </citation>
    <scope>NUCLEOTIDE SEQUENCE</scope>
    <source>
        <strain evidence="2">GVMAG-M-3300009684-20</strain>
    </source>
</reference>
<feature type="transmembrane region" description="Helical" evidence="1">
    <location>
        <begin position="73"/>
        <end position="92"/>
    </location>
</feature>
<feature type="transmembrane region" description="Helical" evidence="1">
    <location>
        <begin position="104"/>
        <end position="122"/>
    </location>
</feature>
<dbReference type="AlphaFoldDB" id="A0A6C0B5M2"/>
<keyword evidence="1" id="KW-0812">Transmembrane</keyword>
<feature type="transmembrane region" description="Helical" evidence="1">
    <location>
        <begin position="143"/>
        <end position="163"/>
    </location>
</feature>
<keyword evidence="1" id="KW-0472">Membrane</keyword>
<evidence type="ECO:0000313" key="2">
    <source>
        <dbReference type="EMBL" id="QHS87134.1"/>
    </source>
</evidence>
<name>A0A6C0B5M2_9ZZZZ</name>
<dbReference type="EMBL" id="MN739078">
    <property type="protein sequence ID" value="QHS87134.1"/>
    <property type="molecule type" value="Genomic_DNA"/>
</dbReference>
<sequence length="420" mass="46528">MDVLSISAVAIGPLLILGVILYTYVQANLENLRDNWTTYRCNPLYMPFAGGIQPEVSTLENFEFCTNMMANNIFGLLMEPVHLMFSVFNQLLGMLNNDLGHIRNFITGIWTFITSFAAEVFAKIHNTFGEMVALLARIRDLTARILGSAGYSATIMITAYHFIKSLVDMMITLVKTIVTILFALSIILSFVFPPLLVFAISLGGMVGLSFCFHPDTLIHVQGKGMIKVSEVKVGDVFREGCEVTATMRCLAAGVPLYTYEGVVVSGEHLVLENGKWIYVEDSPKSIPFVGPNPELIYCFNTTDHRVPIGQTVFADYEEIEEPPNYEALDPSDKVTTSLGHTPLMFAFPGMQTWDGVIKAIVNLPNGKMQVFMGNHDGMFMLNGKRMVRDYPDSHDPAELAKIQERVLAELNGDGNKNVVG</sequence>
<organism evidence="2">
    <name type="scientific">viral metagenome</name>
    <dbReference type="NCBI Taxonomy" id="1070528"/>
    <lineage>
        <taxon>unclassified sequences</taxon>
        <taxon>metagenomes</taxon>
        <taxon>organismal metagenomes</taxon>
    </lineage>
</organism>
<protein>
    <recommendedName>
        <fullName evidence="3">Hedgehog/Intein (Hint) domain-containing protein</fullName>
    </recommendedName>
</protein>
<feature type="transmembrane region" description="Helical" evidence="1">
    <location>
        <begin position="169"/>
        <end position="200"/>
    </location>
</feature>
<feature type="transmembrane region" description="Helical" evidence="1">
    <location>
        <begin position="6"/>
        <end position="25"/>
    </location>
</feature>
<evidence type="ECO:0008006" key="3">
    <source>
        <dbReference type="Google" id="ProtNLM"/>
    </source>
</evidence>
<proteinExistence type="predicted"/>
<evidence type="ECO:0000256" key="1">
    <source>
        <dbReference type="SAM" id="Phobius"/>
    </source>
</evidence>